<evidence type="ECO:0000313" key="5">
    <source>
        <dbReference type="Proteomes" id="UP000827892"/>
    </source>
</evidence>
<dbReference type="PANTHER" id="PTHR45580">
    <property type="entry name" value="PROTEIN CBG05369"/>
    <property type="match status" value="1"/>
</dbReference>
<organism evidence="4 5">
    <name type="scientific">Caenorhabditis briggsae</name>
    <dbReference type="NCBI Taxonomy" id="6238"/>
    <lineage>
        <taxon>Eukaryota</taxon>
        <taxon>Metazoa</taxon>
        <taxon>Ecdysozoa</taxon>
        <taxon>Nematoda</taxon>
        <taxon>Chromadorea</taxon>
        <taxon>Rhabditida</taxon>
        <taxon>Rhabditina</taxon>
        <taxon>Rhabditomorpha</taxon>
        <taxon>Rhabditoidea</taxon>
        <taxon>Rhabditidae</taxon>
        <taxon>Peloderinae</taxon>
        <taxon>Caenorhabditis</taxon>
    </lineage>
</organism>
<sequence length="1043" mass="119371">MYLNLILISLISTIIQSSTSEIISTSYGKLKGKQIGEYHLFKHVPFAKPPVGTLRFQKAETPEKWEGVRDAREYGPACMSNSTISKSPQKWVDEDCLHVNIFTSNKCLKLKNCAVVVYLHGGDLLFDSAVMFNDSSISETFPKNDVILVIPGFRLGIFSHFAVEDQSIAPNNIGLFDILKSLEFTKSEIHNFGGSNRKVTLLGHSYGGTIVTMLTFSTEVNRDLSLFQKAISMSSHQYFETLQFHIQKTQKFSDLAGCLPSSTAEMTQNQKDRYTMICLQNKSAIELLRVQRSLEETGYPTLGSVIMRDPLFPDVKPAAFMDSPKMIPMLTGCSRVEFDHEPELLPLSSVFHLENPLECDEKYRKDLADGSFQGNHTDKTQAILVPTKMRVNKLLEKGIPTYLYEYMYRKHAKHSDDLYYLMGVHPFEEDENEVHLKQIYQEMITNFAKFGNPGNNFEKADFTKNSYYDLNWNETSGQRPKMSTDFEKKTVDYWLSEMVEYDRSVTEEKKKISPKTRSFNLSSNNKPESAKNWNGIRDATEYGPACMSNSTETSSIQKWVDEDCLHINIFTSNKCLKTKNCAVVAYIHGGVLIYDSAVMFNDTYLIDSFLKNGVILAIPAFRLGIFSHFTVQDQSIAPSNVAIYDILKSLEFIKKEIHNFGGDKRKVTLLGHSFGGTIASMFTFGNEVNPDLSLFQRTVVMSADQAFHPLELQLETTKRFVEYANCSVPLKLTGEISDNKKDRIEMQCLQRKSGMELLRIQRSLEEAGYPTYGGVVQREPLFSEVKSSEYFGSPKKIPMLTGCTSFEFDHVPGDENMAENFGFENPDECDAKYRKDVKDGHFDRDNHTDRTIAVFVSTQLRVKKLLKKGIPVYLYQLRYPKHVVHTDDLYYIMGVHPFEMDENEIYLREVYQNMVMNFVKNGEPGNGFEISDPKSSSYFEINWNETTGLRPHMSTDFEKKVMHYWGPEMTEFDKQITLEKQQKTARFRSSANTPYRIDSNSHLFLTISMFSLVFLFGFYAGKCCLNQDRNQYIQLYGNDFESI</sequence>
<keyword evidence="1" id="KW-0472">Membrane</keyword>
<dbReference type="AlphaFoldDB" id="A0AAE9AE03"/>
<feature type="signal peptide" evidence="2">
    <location>
        <begin position="1"/>
        <end position="20"/>
    </location>
</feature>
<proteinExistence type="predicted"/>
<dbReference type="Pfam" id="PF00135">
    <property type="entry name" value="COesterase"/>
    <property type="match status" value="3"/>
</dbReference>
<dbReference type="Gene3D" id="3.40.50.1820">
    <property type="entry name" value="alpha/beta hydrolase"/>
    <property type="match status" value="2"/>
</dbReference>
<feature type="domain" description="Carboxylesterase type B" evidence="3">
    <location>
        <begin position="383"/>
        <end position="494"/>
    </location>
</feature>
<protein>
    <recommendedName>
        <fullName evidence="3">Carboxylesterase type B domain-containing protein</fullName>
    </recommendedName>
</protein>
<evidence type="ECO:0000313" key="4">
    <source>
        <dbReference type="EMBL" id="ULT94782.1"/>
    </source>
</evidence>
<gene>
    <name evidence="4" type="ORF">L3Y34_003910</name>
</gene>
<feature type="chain" id="PRO_5041902399" description="Carboxylesterase type B domain-containing protein" evidence="2">
    <location>
        <begin position="21"/>
        <end position="1043"/>
    </location>
</feature>
<dbReference type="SUPFAM" id="SSF53474">
    <property type="entry name" value="alpha/beta-Hydrolases"/>
    <property type="match status" value="2"/>
</dbReference>
<keyword evidence="1" id="KW-0812">Transmembrane</keyword>
<evidence type="ECO:0000256" key="2">
    <source>
        <dbReference type="SAM" id="SignalP"/>
    </source>
</evidence>
<feature type="domain" description="Carboxylesterase type B" evidence="3">
    <location>
        <begin position="526"/>
        <end position="956"/>
    </location>
</feature>
<keyword evidence="2" id="KW-0732">Signal</keyword>
<reference evidence="4 5" key="1">
    <citation type="submission" date="2022-05" db="EMBL/GenBank/DDBJ databases">
        <title>Chromosome-level reference genomes for two strains of Caenorhabditis briggsae: an improved platform for comparative genomics.</title>
        <authorList>
            <person name="Stevens L."/>
            <person name="Andersen E.C."/>
        </authorList>
    </citation>
    <scope>NUCLEOTIDE SEQUENCE [LARGE SCALE GENOMIC DNA]</scope>
    <source>
        <strain evidence="4">QX1410_ONT</strain>
        <tissue evidence="4">Whole-organism</tissue>
    </source>
</reference>
<evidence type="ECO:0000259" key="3">
    <source>
        <dbReference type="Pfam" id="PF00135"/>
    </source>
</evidence>
<keyword evidence="1" id="KW-1133">Transmembrane helix</keyword>
<dbReference type="EMBL" id="CP090894">
    <property type="protein sequence ID" value="ULT94782.1"/>
    <property type="molecule type" value="Genomic_DNA"/>
</dbReference>
<dbReference type="Proteomes" id="UP000827892">
    <property type="component" value="Chromosome IV"/>
</dbReference>
<feature type="domain" description="Carboxylesterase type B" evidence="3">
    <location>
        <begin position="20"/>
        <end position="339"/>
    </location>
</feature>
<name>A0AAE9AE03_CAEBR</name>
<accession>A0AAE9AE03</accession>
<dbReference type="InterPro" id="IPR029058">
    <property type="entry name" value="AB_hydrolase_fold"/>
</dbReference>
<dbReference type="PANTHER" id="PTHR45580:SF6">
    <property type="entry name" value="CARBOXYLESTERASE TYPE B DOMAIN-CONTAINING PROTEIN"/>
    <property type="match status" value="1"/>
</dbReference>
<feature type="transmembrane region" description="Helical" evidence="1">
    <location>
        <begin position="1002"/>
        <end position="1021"/>
    </location>
</feature>
<evidence type="ECO:0000256" key="1">
    <source>
        <dbReference type="SAM" id="Phobius"/>
    </source>
</evidence>
<dbReference type="InterPro" id="IPR002018">
    <property type="entry name" value="CarbesteraseB"/>
</dbReference>